<gene>
    <name evidence="1" type="ORF">ACFPM7_15340</name>
</gene>
<accession>A0ABW0EQY7</accession>
<evidence type="ECO:0000313" key="1">
    <source>
        <dbReference type="EMBL" id="MFC5288434.1"/>
    </source>
</evidence>
<reference evidence="2" key="1">
    <citation type="journal article" date="2019" name="Int. J. Syst. Evol. Microbiol.">
        <title>The Global Catalogue of Microorganisms (GCM) 10K type strain sequencing project: providing services to taxonomists for standard genome sequencing and annotation.</title>
        <authorList>
            <consortium name="The Broad Institute Genomics Platform"/>
            <consortium name="The Broad Institute Genome Sequencing Center for Infectious Disease"/>
            <person name="Wu L."/>
            <person name="Ma J."/>
        </authorList>
    </citation>
    <scope>NUCLEOTIDE SEQUENCE [LARGE SCALE GENOMIC DNA]</scope>
    <source>
        <strain evidence="2">CCUG 59778</strain>
    </source>
</reference>
<proteinExistence type="predicted"/>
<name>A0ABW0EQY7_9PSEU</name>
<sequence length="273" mass="28315">MHIEARAASPAAVEALLALPVDAVGIGQEGCLAKLPDRDTLRTLAERVRTAGKDVTIVLPAAWERGADAVLDAALAVAEDGPTTVTANDFGTMVSLHQAAPAHTTVAAGLALTQVRVHAADGTTPSAGSAEVDSASLNLLTGMGVRTAEVDSTADTTGLHGWRVRQVLGAVPLGWARSCPTARHHDLAPPDCVDRCDTPIMITAHQRWVLNHGQREALPVTARRSQPTMTVFGNGVYLATPADPTGAHDVVVDTRFTTAAELSDLVGALAASR</sequence>
<organism evidence="1 2">
    <name type="scientific">Actinokineospora guangxiensis</name>
    <dbReference type="NCBI Taxonomy" id="1490288"/>
    <lineage>
        <taxon>Bacteria</taxon>
        <taxon>Bacillati</taxon>
        <taxon>Actinomycetota</taxon>
        <taxon>Actinomycetes</taxon>
        <taxon>Pseudonocardiales</taxon>
        <taxon>Pseudonocardiaceae</taxon>
        <taxon>Actinokineospora</taxon>
    </lineage>
</organism>
<dbReference type="Proteomes" id="UP001596157">
    <property type="component" value="Unassembled WGS sequence"/>
</dbReference>
<protein>
    <submittedName>
        <fullName evidence="1">Uncharacterized protein</fullName>
    </submittedName>
</protein>
<dbReference type="EMBL" id="JBHSKF010000006">
    <property type="protein sequence ID" value="MFC5288434.1"/>
    <property type="molecule type" value="Genomic_DNA"/>
</dbReference>
<evidence type="ECO:0000313" key="2">
    <source>
        <dbReference type="Proteomes" id="UP001596157"/>
    </source>
</evidence>
<keyword evidence="2" id="KW-1185">Reference proteome</keyword>
<dbReference type="RefSeq" id="WP_378248283.1">
    <property type="nucleotide sequence ID" value="NZ_JBHSKF010000006.1"/>
</dbReference>
<comment type="caution">
    <text evidence="1">The sequence shown here is derived from an EMBL/GenBank/DDBJ whole genome shotgun (WGS) entry which is preliminary data.</text>
</comment>